<evidence type="ECO:0000256" key="14">
    <source>
        <dbReference type="ARBA" id="ARBA00048721"/>
    </source>
</evidence>
<evidence type="ECO:0000256" key="5">
    <source>
        <dbReference type="ARBA" id="ARBA00022642"/>
    </source>
</evidence>
<dbReference type="EC" id="2.7.7.18" evidence="4"/>
<evidence type="ECO:0000256" key="2">
    <source>
        <dbReference type="ARBA" id="ARBA00005019"/>
    </source>
</evidence>
<feature type="domain" description="Cytidyltransferase-like" evidence="15">
    <location>
        <begin position="11"/>
        <end position="85"/>
    </location>
</feature>
<dbReference type="AlphaFoldDB" id="A0A4D6Y380"/>
<evidence type="ECO:0000256" key="10">
    <source>
        <dbReference type="ARBA" id="ARBA00023027"/>
    </source>
</evidence>
<dbReference type="Pfam" id="PF01467">
    <property type="entry name" value="CTP_transf_like"/>
    <property type="match status" value="1"/>
</dbReference>
<evidence type="ECO:0000256" key="11">
    <source>
        <dbReference type="ARBA" id="ARBA00031253"/>
    </source>
</evidence>
<proteinExistence type="inferred from homology"/>
<comment type="similarity">
    <text evidence="3">Belongs to the NadD family.</text>
</comment>
<evidence type="ECO:0000256" key="3">
    <source>
        <dbReference type="ARBA" id="ARBA00009014"/>
    </source>
</evidence>
<keyword evidence="7" id="KW-0548">Nucleotidyltransferase</keyword>
<dbReference type="Proteomes" id="UP000298566">
    <property type="component" value="Chromosome"/>
</dbReference>
<dbReference type="InterPro" id="IPR014729">
    <property type="entry name" value="Rossmann-like_a/b/a_fold"/>
</dbReference>
<protein>
    <recommendedName>
        <fullName evidence="4">nicotinate-nucleotide adenylyltransferase</fullName>
        <ecNumber evidence="4">2.7.7.18</ecNumber>
    </recommendedName>
    <alternativeName>
        <fullName evidence="13">Deamido-NAD(+) diphosphorylase</fullName>
    </alternativeName>
    <alternativeName>
        <fullName evidence="12">Deamido-NAD(+) pyrophosphorylase</fullName>
    </alternativeName>
    <alternativeName>
        <fullName evidence="11">Nicotinate mononucleotide adenylyltransferase</fullName>
    </alternativeName>
</protein>
<keyword evidence="9" id="KW-0067">ATP-binding</keyword>
<dbReference type="GO" id="GO:0009435">
    <property type="term" value="P:NAD+ biosynthetic process"/>
    <property type="evidence" value="ECO:0007669"/>
    <property type="project" value="InterPro"/>
</dbReference>
<dbReference type="SUPFAM" id="SSF52374">
    <property type="entry name" value="Nucleotidylyl transferase"/>
    <property type="match status" value="1"/>
</dbReference>
<comment type="catalytic activity">
    <reaction evidence="14">
        <text>nicotinate beta-D-ribonucleotide + ATP + H(+) = deamido-NAD(+) + diphosphate</text>
        <dbReference type="Rhea" id="RHEA:22860"/>
        <dbReference type="ChEBI" id="CHEBI:15378"/>
        <dbReference type="ChEBI" id="CHEBI:30616"/>
        <dbReference type="ChEBI" id="CHEBI:33019"/>
        <dbReference type="ChEBI" id="CHEBI:57502"/>
        <dbReference type="ChEBI" id="CHEBI:58437"/>
        <dbReference type="EC" id="2.7.7.18"/>
    </reaction>
</comment>
<gene>
    <name evidence="16" type="ORF">D9V73_02055</name>
</gene>
<comment type="function">
    <text evidence="1">Catalyzes the reversible adenylation of nicotinate mononucleotide (NaMN) to nicotinic acid adenine dinucleotide (NaAD).</text>
</comment>
<evidence type="ECO:0000313" key="16">
    <source>
        <dbReference type="EMBL" id="QCI23409.1"/>
    </source>
</evidence>
<dbReference type="Gene3D" id="3.40.50.620">
    <property type="entry name" value="HUPs"/>
    <property type="match status" value="1"/>
</dbReference>
<evidence type="ECO:0000256" key="8">
    <source>
        <dbReference type="ARBA" id="ARBA00022741"/>
    </source>
</evidence>
<reference evidence="16 17" key="1">
    <citation type="submission" date="2018-10" db="EMBL/GenBank/DDBJ databases">
        <title>Comparative functional genomics of the obligate endosymbiont Buchnera aphidicola.</title>
        <authorList>
            <person name="Chong R.A."/>
        </authorList>
    </citation>
    <scope>NUCLEOTIDE SEQUENCE [LARGE SCALE GENOMIC DNA]</scope>
    <source>
        <strain evidence="16 17">Mrh</strain>
    </source>
</reference>
<dbReference type="InterPro" id="IPR004821">
    <property type="entry name" value="Cyt_trans-like"/>
</dbReference>
<evidence type="ECO:0000256" key="4">
    <source>
        <dbReference type="ARBA" id="ARBA00012389"/>
    </source>
</evidence>
<evidence type="ECO:0000256" key="9">
    <source>
        <dbReference type="ARBA" id="ARBA00022840"/>
    </source>
</evidence>
<name>A0A4D6Y380_BUCMH</name>
<evidence type="ECO:0000313" key="17">
    <source>
        <dbReference type="Proteomes" id="UP000298566"/>
    </source>
</evidence>
<keyword evidence="6" id="KW-0808">Transferase</keyword>
<dbReference type="EMBL" id="CP033004">
    <property type="protein sequence ID" value="QCI23409.1"/>
    <property type="molecule type" value="Genomic_DNA"/>
</dbReference>
<dbReference type="GO" id="GO:0004515">
    <property type="term" value="F:nicotinate-nucleotide adenylyltransferase activity"/>
    <property type="evidence" value="ECO:0007669"/>
    <property type="project" value="UniProtKB-EC"/>
</dbReference>
<dbReference type="InterPro" id="IPR005248">
    <property type="entry name" value="NadD/NMNAT"/>
</dbReference>
<sequence length="88" mass="10112">MNKKMTSLYAVLGGTFDPIHYGHTATSEILAEKLNLKKIILLPTYNSLCHNQSIISVQHKVKMIKLAIKNKPLFKINYLEIKKKYLIL</sequence>
<dbReference type="PANTHER" id="PTHR39321">
    <property type="entry name" value="NICOTINATE-NUCLEOTIDE ADENYLYLTRANSFERASE-RELATED"/>
    <property type="match status" value="1"/>
</dbReference>
<evidence type="ECO:0000256" key="7">
    <source>
        <dbReference type="ARBA" id="ARBA00022695"/>
    </source>
</evidence>
<dbReference type="GO" id="GO:0005524">
    <property type="term" value="F:ATP binding"/>
    <property type="evidence" value="ECO:0007669"/>
    <property type="project" value="UniProtKB-KW"/>
</dbReference>
<evidence type="ECO:0000256" key="6">
    <source>
        <dbReference type="ARBA" id="ARBA00022679"/>
    </source>
</evidence>
<organism evidence="16 17">
    <name type="scientific">Buchnera aphidicola subsp. Melaphis rhois</name>
    <dbReference type="NCBI Taxonomy" id="118103"/>
    <lineage>
        <taxon>Bacteria</taxon>
        <taxon>Pseudomonadati</taxon>
        <taxon>Pseudomonadota</taxon>
        <taxon>Gammaproteobacteria</taxon>
        <taxon>Enterobacterales</taxon>
        <taxon>Erwiniaceae</taxon>
        <taxon>Buchnera</taxon>
    </lineage>
</organism>
<accession>A0A4D6Y380</accession>
<evidence type="ECO:0000256" key="13">
    <source>
        <dbReference type="ARBA" id="ARBA00033353"/>
    </source>
</evidence>
<evidence type="ECO:0000256" key="12">
    <source>
        <dbReference type="ARBA" id="ARBA00033140"/>
    </source>
</evidence>
<keyword evidence="5" id="KW-0662">Pyridine nucleotide biosynthesis</keyword>
<keyword evidence="10" id="KW-0520">NAD</keyword>
<dbReference type="PANTHER" id="PTHR39321:SF3">
    <property type="entry name" value="PHOSPHOPANTETHEINE ADENYLYLTRANSFERASE"/>
    <property type="match status" value="1"/>
</dbReference>
<dbReference type="OrthoDB" id="5295945at2"/>
<evidence type="ECO:0000259" key="15">
    <source>
        <dbReference type="Pfam" id="PF01467"/>
    </source>
</evidence>
<evidence type="ECO:0000256" key="1">
    <source>
        <dbReference type="ARBA" id="ARBA00002324"/>
    </source>
</evidence>
<comment type="pathway">
    <text evidence="2">Cofactor biosynthesis; NAD(+) biosynthesis; deamido-NAD(+) from nicotinate D-ribonucleotide: step 1/1.</text>
</comment>
<dbReference type="NCBIfam" id="TIGR00125">
    <property type="entry name" value="cyt_tran_rel"/>
    <property type="match status" value="1"/>
</dbReference>
<keyword evidence="8" id="KW-0547">Nucleotide-binding</keyword>